<evidence type="ECO:0000259" key="8">
    <source>
        <dbReference type="Pfam" id="PF12340"/>
    </source>
</evidence>
<dbReference type="PANTHER" id="PTHR13367:SF34">
    <property type="match status" value="1"/>
</dbReference>
<dbReference type="GO" id="GO:0004843">
    <property type="term" value="F:cysteine-type deubiquitinase activity"/>
    <property type="evidence" value="ECO:0007669"/>
    <property type="project" value="UniProtKB-EC"/>
</dbReference>
<evidence type="ECO:0000256" key="4">
    <source>
        <dbReference type="ARBA" id="ARBA00022786"/>
    </source>
</evidence>
<sequence length="1832" mass="208540">MTESIKENWEGYHVLHTLISLTARVLSLTSNNFQDDCLKVLLDLRQISLSWIKTLKQKVQDSIVDTHRQELSKKAVLIALICMSSFDVDPAHLHAVLSEPHNLSVLIQISIIIEEDRNCITSTLDPLALILHDNSKRLLLRTSTIILEFIHNITPSALNHAILQSWSGYPGGASWGKVSEKEVDWLFTETAQQIGGDSLAIHYNIITGELLVNGDRLSRLSTKYEQHPTYRVLFGYSSLEIMPSGLPGMRYSTKKDFAEHTVHFGLSSETSAEYDLVIHAIHENQTLELVPSRLELPNRIHVTHLASTSTIEIDLPLLNLSFNRPKSGQKIQSRQFRGFSIGEHQGCGTLMNFQNKLVLTHEEDEHELVLLLEGQLNTTKTDDHIVVRVNQLAARKKKLLVYLRHGSIILNIPKRCKGDLIRPSTFRISGFGAELSTKSYDRKYEGRDLDQDSESGKRVFVSTHLTYHERGEICDALERGSISELWKFLAKSSLTLHAALQNKTPRNKFRVMLWLSSLAFSEEANMLVIQILSLFYTLKDMRQVSIPTASRFYLSRGCDFRSYELKTFIESSIRPMIECPEGDITQGSYETPYEFQTRREISYVNNQELATESISDSILSERNAPSTFTNSLKQLVEDLSAHAKSPYENDYVAYLRKSLQTLQENPAQDFSLTEDSRLVQNLKENLLHHRSHLASFYSRIVSAVKQADAVVNDTTSRNRYMKIVMNVGHGPRFGPSHLLRYLRAQLWSSVPGSWQHAIVSYGLAFSGTQRAHSLVESIGNRKKLTKEICNRGHENWDPERYTDSLLLELENNLRIRNVQEEIAREMRDRPTGGNAVMQLNIGEGKSFVIVPIVAAALADSSRSVRIIVAKPQSKQMFEMLILKLAGMLGRRIYRLPFSRALKINSAQAQEIFEMCQECMKNRGVLLVQPEQILSLKLMCLESFRIEKDDVGEILLKTQALFNQYARDIVDESDENFSVKFELIYTNGQQRPVQFSPDRWMVIHQILDMVRDHLAAVKSEFPRVEIARCPWELNEQEAQAVEKDSTEFWGETTREMMLLLRGILAGGILSFAFGQKRWRVNYGLTSARQPPTKLAVPYRAKDNPTTRSEFSHPDVVILLTSLSYYYAGLQDDDLFDAFNHLLRADQADVEYQIWVRDADCLPKAFHQIVGINLKDRYLCTEKLFPCYRFAKSVTDYFLRHIVFPKEMKGFPHKLSASGWDLGQITDQPTTGFSGTNDSRRLLPIDVKQLDLPEQMHTNALVLNYLLQPENEVVQISSADGQMISKAQSVLALAMQHSPPIQVILDVGAQILELSNVKFATEWLKQSSHHTVPEAIVFFDDDDNLCVVDRKGRVELLQTSPFGKHLDARYVFLDEAHTRGTDLELPVNYRAAVTLGADITKDRLVQGMRMRKLGHGQSVVFCVPDEIQYKIREQTGKVSPEKIDVSDVLSWAIRGTWEDTKKSIPLWAAQGERFVSHARLWDEIAGHSAMSSEQAKSFLEEEAQSLEQRYQPGWKTDRPDPSEKLQGDSIYSEIVSQCKEFHVIAHHSARMNEEQERELSPEVQQERQVQKPPRADPAKHYVHSDLKRFITSGILLDTSSAFRPAFEALARTSAAEFPRDLFVTADFCETIIPSDPSSFLSDWYQRSVQWVLSSRNEGTDSDRSTIIKQMVIISPFEANELYDLIQNSRYVTIHLYGPRFNLGAPALDRLDLYNVSNLRSDSTSIPPTLVIQLNLFAGQLYFSSFGEYVRVCEFLGVAWESREDLIVDADGFIRKSNNGRKNTSTFQHSPIKFLKVMISKIRKNGEDIEKTHIGKLFDGMILCPRISLAKLAKP</sequence>
<evidence type="ECO:0000313" key="10">
    <source>
        <dbReference type="EMBL" id="OKL56628.1"/>
    </source>
</evidence>
<dbReference type="OrthoDB" id="3182339at2759"/>
<evidence type="ECO:0000256" key="5">
    <source>
        <dbReference type="ARBA" id="ARBA00022801"/>
    </source>
</evidence>
<dbReference type="EMBL" id="LFMY01000014">
    <property type="protein sequence ID" value="OKL56628.1"/>
    <property type="molecule type" value="Genomic_DNA"/>
</dbReference>
<reference evidence="10 11" key="1">
    <citation type="submission" date="2015-06" db="EMBL/GenBank/DDBJ databases">
        <title>Talaromyces atroroseus IBT 11181 draft genome.</title>
        <authorList>
            <person name="Rasmussen K.B."/>
            <person name="Rasmussen S."/>
            <person name="Petersen B."/>
            <person name="Sicheritz-Ponten T."/>
            <person name="Mortensen U.H."/>
            <person name="Thrane U."/>
        </authorList>
    </citation>
    <scope>NUCLEOTIDE SEQUENCE [LARGE SCALE GENOMIC DNA]</scope>
    <source>
        <strain evidence="10 11">IBT 11181</strain>
    </source>
</reference>
<evidence type="ECO:0000256" key="1">
    <source>
        <dbReference type="ARBA" id="ARBA00000707"/>
    </source>
</evidence>
<dbReference type="EC" id="3.4.19.12" evidence="2"/>
<keyword evidence="6" id="KW-0788">Thiol protease</keyword>
<evidence type="ECO:0000313" key="11">
    <source>
        <dbReference type="Proteomes" id="UP000214365"/>
    </source>
</evidence>
<accession>A0A225AHS2</accession>
<keyword evidence="3" id="KW-0645">Protease</keyword>
<keyword evidence="11" id="KW-1185">Reference proteome</keyword>
<dbReference type="Pfam" id="PF12359">
    <property type="entry name" value="DUF3645"/>
    <property type="match status" value="1"/>
</dbReference>
<comment type="catalytic activity">
    <reaction evidence="1">
        <text>Thiol-dependent hydrolysis of ester, thioester, amide, peptide and isopeptide bonds formed by the C-terminal Gly of ubiquitin (a 76-residue protein attached to proteins as an intracellular targeting signal).</text>
        <dbReference type="EC" id="3.4.19.12"/>
    </reaction>
</comment>
<name>A0A225AHS2_TALAT</name>
<dbReference type="PANTHER" id="PTHR13367">
    <property type="entry name" value="UBIQUITIN THIOESTERASE"/>
    <property type="match status" value="1"/>
</dbReference>
<dbReference type="RefSeq" id="XP_020116749.1">
    <property type="nucleotide sequence ID" value="XM_020263112.1"/>
</dbReference>
<feature type="domain" description="DUF3638" evidence="8">
    <location>
        <begin position="793"/>
        <end position="1016"/>
    </location>
</feature>
<gene>
    <name evidence="10" type="ORF">UA08_08214</name>
</gene>
<evidence type="ECO:0000256" key="6">
    <source>
        <dbReference type="ARBA" id="ARBA00022807"/>
    </source>
</evidence>
<evidence type="ECO:0000256" key="7">
    <source>
        <dbReference type="SAM" id="MobiDB-lite"/>
    </source>
</evidence>
<dbReference type="STRING" id="1441469.A0A225AHS2"/>
<keyword evidence="5" id="KW-0378">Hydrolase</keyword>
<feature type="region of interest" description="Disordered" evidence="7">
    <location>
        <begin position="1548"/>
        <end position="1576"/>
    </location>
</feature>
<dbReference type="InterPro" id="IPR022105">
    <property type="entry name" value="DUF3645"/>
</dbReference>
<organism evidence="10 11">
    <name type="scientific">Talaromyces atroroseus</name>
    <dbReference type="NCBI Taxonomy" id="1441469"/>
    <lineage>
        <taxon>Eukaryota</taxon>
        <taxon>Fungi</taxon>
        <taxon>Dikarya</taxon>
        <taxon>Ascomycota</taxon>
        <taxon>Pezizomycotina</taxon>
        <taxon>Eurotiomycetes</taxon>
        <taxon>Eurotiomycetidae</taxon>
        <taxon>Eurotiales</taxon>
        <taxon>Trichocomaceae</taxon>
        <taxon>Talaromyces</taxon>
        <taxon>Talaromyces sect. Trachyspermi</taxon>
    </lineage>
</organism>
<dbReference type="GO" id="GO:0006508">
    <property type="term" value="P:proteolysis"/>
    <property type="evidence" value="ECO:0007669"/>
    <property type="project" value="UniProtKB-KW"/>
</dbReference>
<protein>
    <recommendedName>
        <fullName evidence="2">ubiquitinyl hydrolase 1</fullName>
        <ecNumber evidence="2">3.4.19.12</ecNumber>
    </recommendedName>
</protein>
<dbReference type="InterPro" id="IPR051346">
    <property type="entry name" value="OTU_Deubiquitinase"/>
</dbReference>
<evidence type="ECO:0000259" key="9">
    <source>
        <dbReference type="Pfam" id="PF12359"/>
    </source>
</evidence>
<dbReference type="Proteomes" id="UP000214365">
    <property type="component" value="Unassembled WGS sequence"/>
</dbReference>
<dbReference type="InterPro" id="IPR022099">
    <property type="entry name" value="DUF3638"/>
</dbReference>
<evidence type="ECO:0000256" key="2">
    <source>
        <dbReference type="ARBA" id="ARBA00012759"/>
    </source>
</evidence>
<keyword evidence="4" id="KW-0833">Ubl conjugation pathway</keyword>
<evidence type="ECO:0000256" key="3">
    <source>
        <dbReference type="ARBA" id="ARBA00022670"/>
    </source>
</evidence>
<feature type="domain" description="DUF3645" evidence="9">
    <location>
        <begin position="1091"/>
        <end position="1119"/>
    </location>
</feature>
<comment type="caution">
    <text evidence="10">The sequence shown here is derived from an EMBL/GenBank/DDBJ whole genome shotgun (WGS) entry which is preliminary data.</text>
</comment>
<dbReference type="GeneID" id="31007970"/>
<proteinExistence type="predicted"/>
<dbReference type="Pfam" id="PF12340">
    <property type="entry name" value="DUF3638"/>
    <property type="match status" value="1"/>
</dbReference>